<keyword evidence="5" id="KW-1133">Transmembrane helix</keyword>
<feature type="compositionally biased region" description="Polar residues" evidence="4">
    <location>
        <begin position="95"/>
        <end position="104"/>
    </location>
</feature>
<dbReference type="PANTHER" id="PTHR30329:SF21">
    <property type="entry name" value="LIPOPROTEIN YIAD-RELATED"/>
    <property type="match status" value="1"/>
</dbReference>
<keyword evidence="7" id="KW-0966">Cell projection</keyword>
<reference evidence="7 8" key="1">
    <citation type="submission" date="2024-04" db="EMBL/GenBank/DDBJ databases">
        <title>Draft genome sequence of Pseudophaeobacter arcticus NBRC 116598.</title>
        <authorList>
            <person name="Miyakawa T."/>
            <person name="Kusuya Y."/>
            <person name="Miura T."/>
        </authorList>
    </citation>
    <scope>NUCLEOTIDE SEQUENCE [LARGE SCALE GENOMIC DNA]</scope>
    <source>
        <strain evidence="7 8">SU-CL00105</strain>
    </source>
</reference>
<dbReference type="EMBL" id="BAABWU010000001">
    <property type="protein sequence ID" value="GAA6194859.1"/>
    <property type="molecule type" value="Genomic_DNA"/>
</dbReference>
<feature type="domain" description="Motility protein B-like N-terminal" evidence="6">
    <location>
        <begin position="18"/>
        <end position="70"/>
    </location>
</feature>
<evidence type="ECO:0000256" key="2">
    <source>
        <dbReference type="ARBA" id="ARBA00022692"/>
    </source>
</evidence>
<proteinExistence type="predicted"/>
<organism evidence="7 8">
    <name type="scientific">Pseudophaeobacter arcticus</name>
    <dbReference type="NCBI Taxonomy" id="385492"/>
    <lineage>
        <taxon>Bacteria</taxon>
        <taxon>Pseudomonadati</taxon>
        <taxon>Pseudomonadota</taxon>
        <taxon>Alphaproteobacteria</taxon>
        <taxon>Rhodobacterales</taxon>
        <taxon>Paracoccaceae</taxon>
        <taxon>Pseudophaeobacter</taxon>
    </lineage>
</organism>
<name>A0ABQ0AGC1_9RHOB</name>
<keyword evidence="7" id="KW-0969">Cilium</keyword>
<dbReference type="InterPro" id="IPR025713">
    <property type="entry name" value="MotB-like_N_dom"/>
</dbReference>
<evidence type="ECO:0000313" key="7">
    <source>
        <dbReference type="EMBL" id="GAA6194859.1"/>
    </source>
</evidence>
<keyword evidence="3 5" id="KW-0472">Membrane</keyword>
<comment type="subcellular location">
    <subcellularLocation>
        <location evidence="1">Membrane</location>
    </subcellularLocation>
</comment>
<evidence type="ECO:0000256" key="4">
    <source>
        <dbReference type="SAM" id="MobiDB-lite"/>
    </source>
</evidence>
<gene>
    <name evidence="7" type="ORF">NBRC116598_03030</name>
</gene>
<evidence type="ECO:0000313" key="8">
    <source>
        <dbReference type="Proteomes" id="UP001441944"/>
    </source>
</evidence>
<evidence type="ECO:0000256" key="5">
    <source>
        <dbReference type="SAM" id="Phobius"/>
    </source>
</evidence>
<evidence type="ECO:0000256" key="1">
    <source>
        <dbReference type="ARBA" id="ARBA00004370"/>
    </source>
</evidence>
<dbReference type="Proteomes" id="UP001441944">
    <property type="component" value="Unassembled WGS sequence"/>
</dbReference>
<dbReference type="InterPro" id="IPR036737">
    <property type="entry name" value="OmpA-like_sf"/>
</dbReference>
<feature type="region of interest" description="Disordered" evidence="4">
    <location>
        <begin position="86"/>
        <end position="129"/>
    </location>
</feature>
<sequence>MVVDMSAQNGMAPIIIKKKKVVSGGGHHGGAWKVAYADFVTAMMAFFLLMWLLNATTEKQRKGLADYFSPSIPLSRISGGGNGAFQGDSMFTEDIQPQSGTGASDINPMDAQKAQGQTGVSDAEKAEEDSKFRAIEEQLQGRGGESMVSVEMSRHIITRVTDEGLIVELFETDGVNLFAAGGAEPTPLFRDLVRMVARVSGSVTNDIAISGHIQSHPVVLAQNPVWEVSHNRANVTRTLLESGGMKSSRIHRITGHADRKLAVKNPMAVRNNRVEIILLRE</sequence>
<dbReference type="InterPro" id="IPR050330">
    <property type="entry name" value="Bact_OuterMem_StrucFunc"/>
</dbReference>
<dbReference type="SUPFAM" id="SSF103088">
    <property type="entry name" value="OmpA-like"/>
    <property type="match status" value="1"/>
</dbReference>
<dbReference type="Gene3D" id="3.30.1330.60">
    <property type="entry name" value="OmpA-like domain"/>
    <property type="match status" value="1"/>
</dbReference>
<protein>
    <submittedName>
        <fullName evidence="7">Flagellar motor protein MotB</fullName>
    </submittedName>
</protein>
<evidence type="ECO:0000256" key="3">
    <source>
        <dbReference type="ARBA" id="ARBA00023136"/>
    </source>
</evidence>
<evidence type="ECO:0000259" key="6">
    <source>
        <dbReference type="Pfam" id="PF13677"/>
    </source>
</evidence>
<dbReference type="Pfam" id="PF13677">
    <property type="entry name" value="MotB_plug"/>
    <property type="match status" value="1"/>
</dbReference>
<keyword evidence="8" id="KW-1185">Reference proteome</keyword>
<feature type="transmembrane region" description="Helical" evidence="5">
    <location>
        <begin position="34"/>
        <end position="53"/>
    </location>
</feature>
<keyword evidence="2 5" id="KW-0812">Transmembrane</keyword>
<dbReference type="PANTHER" id="PTHR30329">
    <property type="entry name" value="STATOR ELEMENT OF FLAGELLAR MOTOR COMPLEX"/>
    <property type="match status" value="1"/>
</dbReference>
<comment type="caution">
    <text evidence="7">The sequence shown here is derived from an EMBL/GenBank/DDBJ whole genome shotgun (WGS) entry which is preliminary data.</text>
</comment>
<accession>A0ABQ0AGC1</accession>
<keyword evidence="7" id="KW-0282">Flagellum</keyword>